<dbReference type="SUPFAM" id="SSF56529">
    <property type="entry name" value="FAH"/>
    <property type="match status" value="1"/>
</dbReference>
<reference evidence="1 2" key="1">
    <citation type="journal article" date="2021" name="Arch. Microbiol.">
        <title>Myceligenerans indicum sp. nov., an actinobacterium isolated from mangrove sediment of Sundarbans, India.</title>
        <authorList>
            <person name="Asha K."/>
            <person name="Bhadury P."/>
        </authorList>
    </citation>
    <scope>NUCLEOTIDE SEQUENCE [LARGE SCALE GENOMIC DNA]</scope>
    <source>
        <strain evidence="1 2">I2</strain>
    </source>
</reference>
<dbReference type="InterPro" id="IPR036663">
    <property type="entry name" value="Fumarylacetoacetase_C_sf"/>
</dbReference>
<gene>
    <name evidence="1" type="ORF">HGK34_14195</name>
</gene>
<protein>
    <submittedName>
        <fullName evidence="1">2-keto-4-pentenoate hydratase</fullName>
    </submittedName>
</protein>
<organism evidence="1 2">
    <name type="scientific">Myceligenerans indicum</name>
    <dbReference type="NCBI Taxonomy" id="2593663"/>
    <lineage>
        <taxon>Bacteria</taxon>
        <taxon>Bacillati</taxon>
        <taxon>Actinomycetota</taxon>
        <taxon>Actinomycetes</taxon>
        <taxon>Micrococcales</taxon>
        <taxon>Promicromonosporaceae</taxon>
        <taxon>Myceligenerans</taxon>
    </lineage>
</organism>
<comment type="caution">
    <text evidence="1">The sequence shown here is derived from an EMBL/GenBank/DDBJ whole genome shotgun (WGS) entry which is preliminary data.</text>
</comment>
<dbReference type="InterPro" id="IPR050772">
    <property type="entry name" value="Hydratase-Decarb/MhpD_sf"/>
</dbReference>
<dbReference type="RefSeq" id="WP_201848475.1">
    <property type="nucleotide sequence ID" value="NZ_JABBYC010000027.1"/>
</dbReference>
<dbReference type="PANTHER" id="PTHR30143:SF0">
    <property type="entry name" value="2-KETO-4-PENTENOATE HYDRATASE"/>
    <property type="match status" value="1"/>
</dbReference>
<accession>A0ABS1LMC0</accession>
<keyword evidence="2" id="KW-1185">Reference proteome</keyword>
<evidence type="ECO:0000313" key="2">
    <source>
        <dbReference type="Proteomes" id="UP000675409"/>
    </source>
</evidence>
<sequence>MKGTSRTAALRPELQALADALWEARRSGEPIERPSATTHPGLRLDEAYAVQRAVVARRVASGERVVGHKVGLTSRAMQSQLGVSEPDFGTLTDAMVVPDGGRIDTEALLAPRIEPEFAFRVGAPLVTSPSMGEVREAITDVALAVEVIDSRVRDWRIGLVDTVADNASSACLAVGRWRRATAEVLSRIPDTVVTLGRDGQEVAAGPGSAVLGGPVAAVHWLATAIGRHGRAFAPGDVVLAGAVAAAVPLTPGTRWEAAAEGFGPVAVTAAATREKE</sequence>
<evidence type="ECO:0000313" key="1">
    <source>
        <dbReference type="EMBL" id="MBL0887415.1"/>
    </source>
</evidence>
<dbReference type="PANTHER" id="PTHR30143">
    <property type="entry name" value="ACID HYDRATASE"/>
    <property type="match status" value="1"/>
</dbReference>
<dbReference type="EMBL" id="JABBYC010000027">
    <property type="protein sequence ID" value="MBL0887415.1"/>
    <property type="molecule type" value="Genomic_DNA"/>
</dbReference>
<dbReference type="Proteomes" id="UP000675409">
    <property type="component" value="Unassembled WGS sequence"/>
</dbReference>
<dbReference type="Gene3D" id="3.90.850.10">
    <property type="entry name" value="Fumarylacetoacetase-like, C-terminal domain"/>
    <property type="match status" value="1"/>
</dbReference>
<proteinExistence type="predicted"/>
<name>A0ABS1LMC0_9MICO</name>